<organism evidence="11 12">
    <name type="scientific">Streptomyces marincola</name>
    <dbReference type="NCBI Taxonomy" id="2878388"/>
    <lineage>
        <taxon>Bacteria</taxon>
        <taxon>Bacillati</taxon>
        <taxon>Actinomycetota</taxon>
        <taxon>Actinomycetes</taxon>
        <taxon>Kitasatosporales</taxon>
        <taxon>Streptomycetaceae</taxon>
        <taxon>Streptomyces</taxon>
    </lineage>
</organism>
<reference evidence="11 12" key="1">
    <citation type="submission" date="2017-05" db="EMBL/GenBank/DDBJ databases">
        <title>Complete genome sequence of Streptomyces sp. SCSIO 03032 revealed the diverse biosynthetic pathways for its bioactive secondary metabolites.</title>
        <authorList>
            <person name="Ma L."/>
            <person name="Zhu Y."/>
            <person name="Zhang W."/>
            <person name="Zhang G."/>
            <person name="Tian X."/>
            <person name="Zhang S."/>
            <person name="Zhang C."/>
        </authorList>
    </citation>
    <scope>NUCLEOTIDE SEQUENCE [LARGE SCALE GENOMIC DNA]</scope>
    <source>
        <strain evidence="11 12">SCSIO 03032</strain>
    </source>
</reference>
<evidence type="ECO:0000256" key="8">
    <source>
        <dbReference type="ARBA" id="ARBA00035585"/>
    </source>
</evidence>
<keyword evidence="5 10" id="KW-0472">Membrane</keyword>
<keyword evidence="6 10" id="KW-0407">Ion channel</keyword>
<feature type="transmembrane region" description="Helical" evidence="10">
    <location>
        <begin position="63"/>
        <end position="81"/>
    </location>
</feature>
<evidence type="ECO:0000256" key="2">
    <source>
        <dbReference type="ARBA" id="ARBA00022475"/>
    </source>
</evidence>
<comment type="catalytic activity">
    <reaction evidence="8">
        <text>fluoride(in) = fluoride(out)</text>
        <dbReference type="Rhea" id="RHEA:76159"/>
        <dbReference type="ChEBI" id="CHEBI:17051"/>
    </reaction>
    <physiologicalReaction direction="left-to-right" evidence="8">
        <dbReference type="Rhea" id="RHEA:76160"/>
    </physiologicalReaction>
</comment>
<keyword evidence="10" id="KW-0479">Metal-binding</keyword>
<dbReference type="Proteomes" id="UP000194218">
    <property type="component" value="Chromosome"/>
</dbReference>
<dbReference type="Pfam" id="PF02537">
    <property type="entry name" value="CRCB"/>
    <property type="match status" value="1"/>
</dbReference>
<evidence type="ECO:0000256" key="7">
    <source>
        <dbReference type="ARBA" id="ARBA00035120"/>
    </source>
</evidence>
<dbReference type="PANTHER" id="PTHR28259">
    <property type="entry name" value="FLUORIDE EXPORT PROTEIN 1-RELATED"/>
    <property type="match status" value="1"/>
</dbReference>
<evidence type="ECO:0000313" key="11">
    <source>
        <dbReference type="EMBL" id="ARQ69007.1"/>
    </source>
</evidence>
<keyword evidence="10" id="KW-0915">Sodium</keyword>
<dbReference type="PANTHER" id="PTHR28259:SF1">
    <property type="entry name" value="FLUORIDE EXPORT PROTEIN 1-RELATED"/>
    <property type="match status" value="1"/>
</dbReference>
<comment type="activity regulation">
    <text evidence="10">Na(+) is not transported, but it plays an essential structural role and its presence is essential for fluoride channel function.</text>
</comment>
<dbReference type="RefSeq" id="WP_086158534.1">
    <property type="nucleotide sequence ID" value="NZ_CP021121.1"/>
</dbReference>
<keyword evidence="12" id="KW-1185">Reference proteome</keyword>
<dbReference type="AlphaFoldDB" id="A0A1W7CWB0"/>
<dbReference type="GO" id="GO:0062054">
    <property type="term" value="F:fluoride channel activity"/>
    <property type="evidence" value="ECO:0007669"/>
    <property type="project" value="UniProtKB-UniRule"/>
</dbReference>
<comment type="function">
    <text evidence="9 10">Fluoride-specific ion channel. Important for reducing fluoride concentration in the cell, thus reducing its toxicity.</text>
</comment>
<evidence type="ECO:0000313" key="12">
    <source>
        <dbReference type="Proteomes" id="UP000194218"/>
    </source>
</evidence>
<keyword evidence="4 10" id="KW-1133">Transmembrane helix</keyword>
<sequence>MNLLWVLIGGAAGASARFLIDRAVQRAQATEFPWGTFAVNTLGCLLVGVLTGAMTAQVASERVYALVGTGLCGALTTYSTFAWETVHLARSGQTVRAAGSAVSTVLAGLGAVLIGMIVARVLWP</sequence>
<evidence type="ECO:0000256" key="6">
    <source>
        <dbReference type="ARBA" id="ARBA00023303"/>
    </source>
</evidence>
<evidence type="ECO:0000256" key="10">
    <source>
        <dbReference type="HAMAP-Rule" id="MF_00454"/>
    </source>
</evidence>
<keyword evidence="2 10" id="KW-1003">Cell membrane</keyword>
<keyword evidence="10" id="KW-0406">Ion transport</keyword>
<dbReference type="GO" id="GO:0005886">
    <property type="term" value="C:plasma membrane"/>
    <property type="evidence" value="ECO:0007669"/>
    <property type="project" value="UniProtKB-SubCell"/>
</dbReference>
<evidence type="ECO:0000256" key="1">
    <source>
        <dbReference type="ARBA" id="ARBA00004651"/>
    </source>
</evidence>
<feature type="binding site" evidence="10">
    <location>
        <position position="73"/>
    </location>
    <ligand>
        <name>Na(+)</name>
        <dbReference type="ChEBI" id="CHEBI:29101"/>
        <note>structural</note>
    </ligand>
</feature>
<feature type="transmembrane region" description="Helical" evidence="10">
    <location>
        <begin position="101"/>
        <end position="123"/>
    </location>
</feature>
<dbReference type="GO" id="GO:0046872">
    <property type="term" value="F:metal ion binding"/>
    <property type="evidence" value="ECO:0007669"/>
    <property type="project" value="UniProtKB-KW"/>
</dbReference>
<comment type="similarity">
    <text evidence="7 10">Belongs to the fluoride channel Fluc/FEX (TC 1.A.43) family.</text>
</comment>
<evidence type="ECO:0000256" key="3">
    <source>
        <dbReference type="ARBA" id="ARBA00022692"/>
    </source>
</evidence>
<evidence type="ECO:0000256" key="4">
    <source>
        <dbReference type="ARBA" id="ARBA00022989"/>
    </source>
</evidence>
<name>A0A1W7CWB0_9ACTN</name>
<protein>
    <recommendedName>
        <fullName evidence="10">Fluoride-specific ion channel FluC</fullName>
    </recommendedName>
</protein>
<dbReference type="KEGG" id="smao:CAG99_09145"/>
<gene>
    <name evidence="10" type="primary">fluC</name>
    <name evidence="10" type="synonym">crcB</name>
    <name evidence="11" type="ORF">CAG99_09145</name>
</gene>
<evidence type="ECO:0000256" key="9">
    <source>
        <dbReference type="ARBA" id="ARBA00049940"/>
    </source>
</evidence>
<feature type="transmembrane region" description="Helical" evidence="10">
    <location>
        <begin position="32"/>
        <end position="51"/>
    </location>
</feature>
<dbReference type="EMBL" id="CP021121">
    <property type="protein sequence ID" value="ARQ69007.1"/>
    <property type="molecule type" value="Genomic_DNA"/>
</dbReference>
<dbReference type="NCBIfam" id="TIGR00494">
    <property type="entry name" value="crcB"/>
    <property type="match status" value="1"/>
</dbReference>
<dbReference type="GO" id="GO:0140114">
    <property type="term" value="P:cellular detoxification of fluoride"/>
    <property type="evidence" value="ECO:0007669"/>
    <property type="project" value="UniProtKB-UniRule"/>
</dbReference>
<dbReference type="HAMAP" id="MF_00454">
    <property type="entry name" value="FluC"/>
    <property type="match status" value="1"/>
</dbReference>
<comment type="subcellular location">
    <subcellularLocation>
        <location evidence="1 10">Cell membrane</location>
        <topology evidence="1 10">Multi-pass membrane protein</topology>
    </subcellularLocation>
</comment>
<keyword evidence="10" id="KW-0813">Transport</keyword>
<proteinExistence type="inferred from homology"/>
<dbReference type="OrthoDB" id="5148600at2"/>
<keyword evidence="3 10" id="KW-0812">Transmembrane</keyword>
<feature type="binding site" evidence="10">
    <location>
        <position position="76"/>
    </location>
    <ligand>
        <name>Na(+)</name>
        <dbReference type="ChEBI" id="CHEBI:29101"/>
        <note>structural</note>
    </ligand>
</feature>
<accession>A0A1W7CWB0</accession>
<dbReference type="InterPro" id="IPR003691">
    <property type="entry name" value="FluC"/>
</dbReference>
<evidence type="ECO:0000256" key="5">
    <source>
        <dbReference type="ARBA" id="ARBA00023136"/>
    </source>
</evidence>